<evidence type="ECO:0000313" key="1">
    <source>
        <dbReference type="EMBL" id="AUB56337.1"/>
    </source>
</evidence>
<dbReference type="RefSeq" id="WP_100906317.1">
    <property type="nucleotide sequence ID" value="NZ_CP017766.1"/>
</dbReference>
<accession>A0A2H4VE18</accession>
<proteinExistence type="predicted"/>
<dbReference type="OrthoDB" id="129266at2157"/>
<dbReference type="AlphaFoldDB" id="A0A2H4VE18"/>
<organism evidence="1 2">
    <name type="scientific">Methanobacterium subterraneum</name>
    <dbReference type="NCBI Taxonomy" id="59277"/>
    <lineage>
        <taxon>Archaea</taxon>
        <taxon>Methanobacteriati</taxon>
        <taxon>Methanobacteriota</taxon>
        <taxon>Methanomada group</taxon>
        <taxon>Methanobacteria</taxon>
        <taxon>Methanobacteriales</taxon>
        <taxon>Methanobacteriaceae</taxon>
        <taxon>Methanobacterium</taxon>
    </lineage>
</organism>
<sequence length="107" mass="12530">MSFIGTWHIYEMELWDEDYFNMEVQAYIEINSSNRGYFQFGLVSGKIDGNVVFCAGEERFEFTWDGNDECDPASGRGWVKMKEEDFLEGEFRIHLGDDSTFLAKRVK</sequence>
<evidence type="ECO:0000313" key="2">
    <source>
        <dbReference type="Proteomes" id="UP000232806"/>
    </source>
</evidence>
<reference evidence="1 2" key="1">
    <citation type="submission" date="2016-10" db="EMBL/GenBank/DDBJ databases">
        <title>Comparative genomics between deep and shallow subseafloor isolates.</title>
        <authorList>
            <person name="Ishii S."/>
            <person name="Miller J.R."/>
            <person name="Sutton G."/>
            <person name="Suzuki S."/>
            <person name="Methe B."/>
            <person name="Inagaki F."/>
            <person name="Imachi H."/>
        </authorList>
    </citation>
    <scope>NUCLEOTIDE SEQUENCE [LARGE SCALE GENOMIC DNA]</scope>
    <source>
        <strain evidence="1 2">MO-MB1</strain>
    </source>
</reference>
<name>A0A2H4VE18_9EURY</name>
<protein>
    <submittedName>
        <fullName evidence="1">Uncharacterized protein</fullName>
    </submittedName>
</protein>
<dbReference type="GeneID" id="35121966"/>
<gene>
    <name evidence="1" type="ORF">BK007_10140</name>
</gene>
<dbReference type="EMBL" id="CP017766">
    <property type="protein sequence ID" value="AUB56337.1"/>
    <property type="molecule type" value="Genomic_DNA"/>
</dbReference>
<dbReference type="Proteomes" id="UP000232806">
    <property type="component" value="Chromosome"/>
</dbReference>